<evidence type="ECO:0000313" key="1">
    <source>
        <dbReference type="EMBL" id="MCQ6957681.1"/>
    </source>
</evidence>
<gene>
    <name evidence="1" type="ORF">NPE20_06925</name>
</gene>
<organism evidence="1 2">
    <name type="scientific">Mucilaginibacter aquariorum</name>
    <dbReference type="NCBI Taxonomy" id="2967225"/>
    <lineage>
        <taxon>Bacteria</taxon>
        <taxon>Pseudomonadati</taxon>
        <taxon>Bacteroidota</taxon>
        <taxon>Sphingobacteriia</taxon>
        <taxon>Sphingobacteriales</taxon>
        <taxon>Sphingobacteriaceae</taxon>
        <taxon>Mucilaginibacter</taxon>
    </lineage>
</organism>
<protein>
    <submittedName>
        <fullName evidence="1">Uncharacterized protein</fullName>
    </submittedName>
</protein>
<name>A0ABT1T042_9SPHI</name>
<evidence type="ECO:0000313" key="2">
    <source>
        <dbReference type="Proteomes" id="UP001204376"/>
    </source>
</evidence>
<dbReference type="EMBL" id="JANHOH010000001">
    <property type="protein sequence ID" value="MCQ6957681.1"/>
    <property type="molecule type" value="Genomic_DNA"/>
</dbReference>
<keyword evidence="2" id="KW-1185">Reference proteome</keyword>
<proteinExistence type="predicted"/>
<accession>A0ABT1T042</accession>
<comment type="caution">
    <text evidence="1">The sequence shown here is derived from an EMBL/GenBank/DDBJ whole genome shotgun (WGS) entry which is preliminary data.</text>
</comment>
<reference evidence="1 2" key="1">
    <citation type="submission" date="2022-07" db="EMBL/GenBank/DDBJ databases">
        <title>Mucilaginibacter sp. JC4.</title>
        <authorList>
            <person name="Le V."/>
            <person name="Ko S.-R."/>
            <person name="Ahn C.-Y."/>
            <person name="Oh H.-M."/>
        </authorList>
    </citation>
    <scope>NUCLEOTIDE SEQUENCE [LARGE SCALE GENOMIC DNA]</scope>
    <source>
        <strain evidence="1 2">JC4</strain>
    </source>
</reference>
<sequence length="201" mass="23056">MTSPINLQIKRLDGTWDIIEAAPLLIEEGHELVPTGTYQLYRGFPEFDSNLFDFQTMRERYVESLELTGEDNPGYLGELHFPGIGFFEWKYVGNQLQDGEVWQIVDCLQDYAAGKVHPMDNGIILPKPEQPEDISLHFKYGKDQIVRDIRLEEMEGHFVVLVNGDPTAQFELLEQDWEITGGEIDDADLLAEILRRIKANT</sequence>
<dbReference type="RefSeq" id="WP_256537878.1">
    <property type="nucleotide sequence ID" value="NZ_JANHOH010000001.1"/>
</dbReference>
<dbReference type="Proteomes" id="UP001204376">
    <property type="component" value="Unassembled WGS sequence"/>
</dbReference>